<accession>E6QGK2</accession>
<keyword evidence="2" id="KW-1133">Transmembrane helix</keyword>
<feature type="compositionally biased region" description="Polar residues" evidence="1">
    <location>
        <begin position="1"/>
        <end position="21"/>
    </location>
</feature>
<evidence type="ECO:0000256" key="2">
    <source>
        <dbReference type="SAM" id="Phobius"/>
    </source>
</evidence>
<gene>
    <name evidence="3" type="ORF">CARN5_0118</name>
</gene>
<evidence type="ECO:0000256" key="1">
    <source>
        <dbReference type="SAM" id="MobiDB-lite"/>
    </source>
</evidence>
<reference evidence="3" key="1">
    <citation type="submission" date="2009-10" db="EMBL/GenBank/DDBJ databases">
        <title>Diversity of trophic interactions inside an arsenic-rich microbial ecosystem.</title>
        <authorList>
            <person name="Bertin P.N."/>
            <person name="Heinrich-Salmeron A."/>
            <person name="Pelletier E."/>
            <person name="Goulhen-Chollet F."/>
            <person name="Arsene-Ploetze F."/>
            <person name="Gallien S."/>
            <person name="Calteau A."/>
            <person name="Vallenet D."/>
            <person name="Casiot C."/>
            <person name="Chane-Woon-Ming B."/>
            <person name="Giloteaux L."/>
            <person name="Barakat M."/>
            <person name="Bonnefoy V."/>
            <person name="Bruneel O."/>
            <person name="Chandler M."/>
            <person name="Cleiss J."/>
            <person name="Duran R."/>
            <person name="Elbaz-Poulichet F."/>
            <person name="Fonknechten N."/>
            <person name="Lauga B."/>
            <person name="Mornico D."/>
            <person name="Ortet P."/>
            <person name="Schaeffer C."/>
            <person name="Siguier P."/>
            <person name="Alexander Thil Smith A."/>
            <person name="Van Dorsselaer A."/>
            <person name="Weissenbach J."/>
            <person name="Medigue C."/>
            <person name="Le Paslier D."/>
        </authorList>
    </citation>
    <scope>NUCLEOTIDE SEQUENCE</scope>
</reference>
<keyword evidence="2" id="KW-0812">Transmembrane</keyword>
<feature type="transmembrane region" description="Helical" evidence="2">
    <location>
        <begin position="53"/>
        <end position="73"/>
    </location>
</feature>
<feature type="region of interest" description="Disordered" evidence="1">
    <location>
        <begin position="1"/>
        <end position="23"/>
    </location>
</feature>
<dbReference type="InterPro" id="IPR049855">
    <property type="entry name" value="DotG/IcmE-like_C"/>
</dbReference>
<evidence type="ECO:0000313" key="3">
    <source>
        <dbReference type="EMBL" id="CBI06365.1"/>
    </source>
</evidence>
<name>E6QGK2_9ZZZZ</name>
<comment type="caution">
    <text evidence="3">The sequence shown here is derived from an EMBL/GenBank/DDBJ whole genome shotgun (WGS) entry which is preliminary data.</text>
</comment>
<dbReference type="EMBL" id="CABP01000172">
    <property type="protein sequence ID" value="CBI06365.1"/>
    <property type="molecule type" value="Genomic_DNA"/>
</dbReference>
<proteinExistence type="predicted"/>
<protein>
    <recommendedName>
        <fullName evidence="4">Conjugation TrbI family protein</fullName>
    </recommendedName>
</protein>
<evidence type="ECO:0008006" key="4">
    <source>
        <dbReference type="Google" id="ProtNLM"/>
    </source>
</evidence>
<sequence length="402" mass="42540">MNDENQNQTVVPQSSGSSEETVQPAALQAAAMKKLSYAQAAGAFYTNPATRKMALITTGVAVVALGFGAYRLLSGPPAPEKLHNQIQVAHLHGAPGGSKGNHAYNAQLNQANHQLGQQAAKAGQTYLPTPTALHPFAATKSVTALAQSPAPATIVVQNPYTPVAATTSQQSALEQSMTTELKRFVNDKPYGPVIVTQISKIKQVQSGTHTTAGQGLQDQSNVLALAGHISFAMLDIGVNSNDKSPIEATMEGGRFHGARLLGSFKREHQVVVMQFNIMTFNGQSYPINAYAISVKNAHVGMATSVNNHVLYRYGWLFGAAFLQGIDQALQQANQAMVVGNGFAVMTHQLNNGQILQQAAGNIGNVMVPIAQNRFNTPPTVRVPAGTGLGILFMSPVKEQSHG</sequence>
<organism evidence="3">
    <name type="scientific">mine drainage metagenome</name>
    <dbReference type="NCBI Taxonomy" id="410659"/>
    <lineage>
        <taxon>unclassified sequences</taxon>
        <taxon>metagenomes</taxon>
        <taxon>ecological metagenomes</taxon>
    </lineage>
</organism>
<dbReference type="CDD" id="cd16431">
    <property type="entry name" value="IcmE"/>
    <property type="match status" value="1"/>
</dbReference>
<keyword evidence="2" id="KW-0472">Membrane</keyword>
<dbReference type="AlphaFoldDB" id="E6QGK2"/>